<organism evidence="1 2">
    <name type="scientific">Puccinia graminis f. sp. tritici</name>
    <dbReference type="NCBI Taxonomy" id="56615"/>
    <lineage>
        <taxon>Eukaryota</taxon>
        <taxon>Fungi</taxon>
        <taxon>Dikarya</taxon>
        <taxon>Basidiomycota</taxon>
        <taxon>Pucciniomycotina</taxon>
        <taxon>Pucciniomycetes</taxon>
        <taxon>Pucciniales</taxon>
        <taxon>Pucciniaceae</taxon>
        <taxon>Puccinia</taxon>
    </lineage>
</organism>
<evidence type="ECO:0000313" key="1">
    <source>
        <dbReference type="EMBL" id="KAA1112819.1"/>
    </source>
</evidence>
<dbReference type="EMBL" id="VSWC01000015">
    <property type="protein sequence ID" value="KAA1112819.1"/>
    <property type="molecule type" value="Genomic_DNA"/>
</dbReference>
<name>A0A5B0QID9_PUCGR</name>
<proteinExistence type="predicted"/>
<dbReference type="AlphaFoldDB" id="A0A5B0QID9"/>
<comment type="caution">
    <text evidence="1">The sequence shown here is derived from an EMBL/GenBank/DDBJ whole genome shotgun (WGS) entry which is preliminary data.</text>
</comment>
<keyword evidence="2" id="KW-1185">Reference proteome</keyword>
<gene>
    <name evidence="1" type="ORF">PGT21_011696</name>
</gene>
<protein>
    <submittedName>
        <fullName evidence="1">Uncharacterized protein</fullName>
    </submittedName>
</protein>
<dbReference type="Proteomes" id="UP000324748">
    <property type="component" value="Unassembled WGS sequence"/>
</dbReference>
<accession>A0A5B0QID9</accession>
<reference evidence="1 2" key="1">
    <citation type="submission" date="2019-05" db="EMBL/GenBank/DDBJ databases">
        <title>Emergence of the Ug99 lineage of the wheat stem rust pathogen through somatic hybridization.</title>
        <authorList>
            <person name="Li F."/>
            <person name="Upadhyaya N.M."/>
            <person name="Sperschneider J."/>
            <person name="Matny O."/>
            <person name="Nguyen-Phuc H."/>
            <person name="Mago R."/>
            <person name="Raley C."/>
            <person name="Miller M.E."/>
            <person name="Silverstein K.A.T."/>
            <person name="Henningsen E."/>
            <person name="Hirsch C.D."/>
            <person name="Visser B."/>
            <person name="Pretorius Z.A."/>
            <person name="Steffenson B.J."/>
            <person name="Schwessinger B."/>
            <person name="Dodds P.N."/>
            <person name="Figueroa M."/>
        </authorList>
    </citation>
    <scope>NUCLEOTIDE SEQUENCE [LARGE SCALE GENOMIC DNA]</scope>
    <source>
        <strain evidence="1">21-0</strain>
    </source>
</reference>
<evidence type="ECO:0000313" key="2">
    <source>
        <dbReference type="Proteomes" id="UP000324748"/>
    </source>
</evidence>
<sequence length="129" mass="14045">MSQPICTGPVADILNSSPILLTISTISLLDDLPLEKSSRLSTSRKSTRLSPSRPVFSTMGSSKFSSTIFYDTLRRPLPGSVLAIHSSLLRNLFPTSILNLSVDTLVIFSTILSNPPTSRLWDPCLRPTA</sequence>